<evidence type="ECO:0000313" key="5">
    <source>
        <dbReference type="Proteomes" id="UP000064249"/>
    </source>
</evidence>
<evidence type="ECO:0000259" key="3">
    <source>
        <dbReference type="SMART" id="SM00563"/>
    </source>
</evidence>
<protein>
    <submittedName>
        <fullName evidence="4">Putative acyltransferase</fullName>
    </submittedName>
</protein>
<proteinExistence type="predicted"/>
<evidence type="ECO:0000256" key="1">
    <source>
        <dbReference type="ARBA" id="ARBA00022679"/>
    </source>
</evidence>
<dbReference type="GO" id="GO:0003841">
    <property type="term" value="F:1-acylglycerol-3-phosphate O-acyltransferase activity"/>
    <property type="evidence" value="ECO:0007669"/>
    <property type="project" value="TreeGrafter"/>
</dbReference>
<accession>A0A101FYT8</accession>
<dbReference type="Proteomes" id="UP000064249">
    <property type="component" value="Unassembled WGS sequence"/>
</dbReference>
<comment type="caution">
    <text evidence="4">The sequence shown here is derived from an EMBL/GenBank/DDBJ whole genome shotgun (WGS) entry which is preliminary data.</text>
</comment>
<dbReference type="InterPro" id="IPR002123">
    <property type="entry name" value="Plipid/glycerol_acylTrfase"/>
</dbReference>
<dbReference type="Pfam" id="PF01553">
    <property type="entry name" value="Acyltransferase"/>
    <property type="match status" value="1"/>
</dbReference>
<organism evidence="4 5">
    <name type="scientific">Anaerolinea thermophila</name>
    <dbReference type="NCBI Taxonomy" id="167964"/>
    <lineage>
        <taxon>Bacteria</taxon>
        <taxon>Bacillati</taxon>
        <taxon>Chloroflexota</taxon>
        <taxon>Anaerolineae</taxon>
        <taxon>Anaerolineales</taxon>
        <taxon>Anaerolineaceae</taxon>
        <taxon>Anaerolinea</taxon>
    </lineage>
</organism>
<evidence type="ECO:0000313" key="4">
    <source>
        <dbReference type="EMBL" id="KUK46833.1"/>
    </source>
</evidence>
<dbReference type="EMBL" id="LGFU01000006">
    <property type="protein sequence ID" value="KUK46833.1"/>
    <property type="molecule type" value="Genomic_DNA"/>
</dbReference>
<keyword evidence="2 4" id="KW-0012">Acyltransferase</keyword>
<dbReference type="AlphaFoldDB" id="A0A101FYT8"/>
<dbReference type="SMART" id="SM00563">
    <property type="entry name" value="PlsC"/>
    <property type="match status" value="1"/>
</dbReference>
<dbReference type="PANTHER" id="PTHR10434:SF11">
    <property type="entry name" value="1-ACYL-SN-GLYCEROL-3-PHOSPHATE ACYLTRANSFERASE"/>
    <property type="match status" value="1"/>
</dbReference>
<evidence type="ECO:0000256" key="2">
    <source>
        <dbReference type="ARBA" id="ARBA00023315"/>
    </source>
</evidence>
<name>A0A101FYT8_9CHLR</name>
<gene>
    <name evidence="4" type="ORF">XD73_0304</name>
</gene>
<keyword evidence="1 4" id="KW-0808">Transferase</keyword>
<reference evidence="4 5" key="1">
    <citation type="journal article" date="2015" name="MBio">
        <title>Genome-Resolved Metagenomic Analysis Reveals Roles for Candidate Phyla and Other Microbial Community Members in Biogeochemical Transformations in Oil Reservoirs.</title>
        <authorList>
            <person name="Hu P."/>
            <person name="Tom L."/>
            <person name="Singh A."/>
            <person name="Thomas B.C."/>
            <person name="Baker B.J."/>
            <person name="Piceno Y.M."/>
            <person name="Andersen G.L."/>
            <person name="Banfield J.F."/>
        </authorList>
    </citation>
    <scope>NUCLEOTIDE SEQUENCE [LARGE SCALE GENOMIC DNA]</scope>
    <source>
        <strain evidence="4">46_16</strain>
    </source>
</reference>
<sequence>MKRSTLQRIVRFLMRSITDTEFFGLENIPAEGGVIIALNHLSYIDIPVLFVNPRRSDITALITTKYKTHAFIRWFSETAEGIWIDRDVADFTAIRKASQALAQGKALGISPEGTRSQNHELAEGKQGTALLALKSNVPIVPVGIQGTEFAIDKFKHFKKPHMIARFGQTFTLAPIDDAVNRAETLQCYTEEIMCRIAVLLPEKYRGFYKDHPRLQEFAI</sequence>
<feature type="domain" description="Phospholipid/glycerol acyltransferase" evidence="3">
    <location>
        <begin position="34"/>
        <end position="147"/>
    </location>
</feature>
<dbReference type="GO" id="GO:0006654">
    <property type="term" value="P:phosphatidic acid biosynthetic process"/>
    <property type="evidence" value="ECO:0007669"/>
    <property type="project" value="TreeGrafter"/>
</dbReference>
<dbReference type="PANTHER" id="PTHR10434">
    <property type="entry name" value="1-ACYL-SN-GLYCEROL-3-PHOSPHATE ACYLTRANSFERASE"/>
    <property type="match status" value="1"/>
</dbReference>
<dbReference type="CDD" id="cd07989">
    <property type="entry name" value="LPLAT_AGPAT-like"/>
    <property type="match status" value="1"/>
</dbReference>
<dbReference type="SUPFAM" id="SSF69593">
    <property type="entry name" value="Glycerol-3-phosphate (1)-acyltransferase"/>
    <property type="match status" value="1"/>
</dbReference>